<organism evidence="3 4">
    <name type="scientific">Bacteroides uniformis str. 3978 T3 ii</name>
    <dbReference type="NCBI Taxonomy" id="1339349"/>
    <lineage>
        <taxon>Bacteria</taxon>
        <taxon>Pseudomonadati</taxon>
        <taxon>Bacteroidota</taxon>
        <taxon>Bacteroidia</taxon>
        <taxon>Bacteroidales</taxon>
        <taxon>Bacteroidaceae</taxon>
        <taxon>Bacteroides</taxon>
    </lineage>
</organism>
<dbReference type="Gene3D" id="3.10.450.360">
    <property type="match status" value="1"/>
</dbReference>
<evidence type="ECO:0000256" key="1">
    <source>
        <dbReference type="SAM" id="SignalP"/>
    </source>
</evidence>
<dbReference type="Pfam" id="PF11396">
    <property type="entry name" value="PepSY_like"/>
    <property type="match status" value="1"/>
</dbReference>
<dbReference type="PATRIC" id="fig|1339349.3.peg.3162"/>
<evidence type="ECO:0000259" key="2">
    <source>
        <dbReference type="Pfam" id="PF11396"/>
    </source>
</evidence>
<protein>
    <recommendedName>
        <fullName evidence="2">Putative beta-lactamase-inhibitor-like PepSY-like domain-containing protein</fullName>
    </recommendedName>
</protein>
<comment type="caution">
    <text evidence="3">The sequence shown here is derived from an EMBL/GenBank/DDBJ whole genome shotgun (WGS) entry which is preliminary data.</text>
</comment>
<dbReference type="Proteomes" id="UP000028013">
    <property type="component" value="Unassembled WGS sequence"/>
</dbReference>
<sequence>MSKLKFSFLVLMLMVSVSASADWAPADVQAALKKMYPTVDDVAWSHDESYYVADFLMNGFDTKVWFDGQAQWVMQQTDWETMDEVPPAVYNAFAASEYSGGMVQNVTWVQFPKWQSIVAVEVGMANLQTKYQILFTPTGEIIRARNVTYTYNPLGAATFL</sequence>
<evidence type="ECO:0000313" key="3">
    <source>
        <dbReference type="EMBL" id="KDS49286.1"/>
    </source>
</evidence>
<dbReference type="SUPFAM" id="SSF160574">
    <property type="entry name" value="BT0923-like"/>
    <property type="match status" value="1"/>
</dbReference>
<proteinExistence type="predicted"/>
<feature type="signal peptide" evidence="1">
    <location>
        <begin position="1"/>
        <end position="21"/>
    </location>
</feature>
<feature type="domain" description="Putative beta-lactamase-inhibitor-like PepSY-like" evidence="2">
    <location>
        <begin position="50"/>
        <end position="121"/>
    </location>
</feature>
<feature type="chain" id="PRO_5001744926" description="Putative beta-lactamase-inhibitor-like PepSY-like domain-containing protein" evidence="1">
    <location>
        <begin position="22"/>
        <end position="160"/>
    </location>
</feature>
<dbReference type="RefSeq" id="WP_035449484.1">
    <property type="nucleotide sequence ID" value="NZ_JNHN01000177.1"/>
</dbReference>
<accession>A0A078RXG2</accession>
<keyword evidence="1" id="KW-0732">Signal</keyword>
<name>A0A078RXG2_BACUN</name>
<gene>
    <name evidence="3" type="ORF">M094_2032</name>
</gene>
<evidence type="ECO:0000313" key="4">
    <source>
        <dbReference type="Proteomes" id="UP000028013"/>
    </source>
</evidence>
<reference evidence="3 4" key="1">
    <citation type="submission" date="2014-04" db="EMBL/GenBank/DDBJ databases">
        <authorList>
            <person name="Sears C."/>
            <person name="Carroll K."/>
            <person name="Sack B.R."/>
            <person name="Qadri F."/>
            <person name="Myers L.L."/>
            <person name="Chung G.-T."/>
            <person name="Escheverria P."/>
            <person name="Fraser C.M."/>
            <person name="Sadzewicz L."/>
            <person name="Shefchek K.A."/>
            <person name="Tallon L."/>
            <person name="Das S.P."/>
            <person name="Daugherty S."/>
            <person name="Mongodin E.F."/>
        </authorList>
    </citation>
    <scope>NUCLEOTIDE SEQUENCE [LARGE SCALE GENOMIC DNA]</scope>
    <source>
        <strain evidence="3 4">3978 T3 ii</strain>
    </source>
</reference>
<dbReference type="InterPro" id="IPR021533">
    <property type="entry name" value="PepSY-like"/>
</dbReference>
<dbReference type="EMBL" id="JNHN01000177">
    <property type="protein sequence ID" value="KDS49286.1"/>
    <property type="molecule type" value="Genomic_DNA"/>
</dbReference>
<dbReference type="AlphaFoldDB" id="A0A078RXG2"/>